<proteinExistence type="predicted"/>
<comment type="caution">
    <text evidence="1">The sequence shown here is derived from an EMBL/GenBank/DDBJ whole genome shotgun (WGS) entry which is preliminary data.</text>
</comment>
<protein>
    <submittedName>
        <fullName evidence="1">Uncharacterized protein</fullName>
    </submittedName>
</protein>
<evidence type="ECO:0000313" key="1">
    <source>
        <dbReference type="EMBL" id="RHF84188.1"/>
    </source>
</evidence>
<sequence>MRVDFSSRNPYSDGAEWKWRLKDKDDHVIEGARERFGKVGKVIGEDFGNIKGNVGIEMNKIKAYCRSFSGGSFKGNAIKILKDSGSTIKTMSKNYFRNDDGVLKHIKSVLKPNVSAVFAFSDTVKKVPYMRGQNNNFVKNLGKISYVGTQINNGVNAATQGLNIATGNVRDNWDTTSKWNKMIKGIDNVSDRENKTLDTYTIQTSTRYNNLNYIFN</sequence>
<dbReference type="Proteomes" id="UP000283701">
    <property type="component" value="Unassembled WGS sequence"/>
</dbReference>
<evidence type="ECO:0000313" key="2">
    <source>
        <dbReference type="Proteomes" id="UP000283701"/>
    </source>
</evidence>
<name>A0A3R6GHC9_9FIRM</name>
<accession>A0A3R6GHC9</accession>
<dbReference type="AlphaFoldDB" id="A0A3R6GHC9"/>
<dbReference type="RefSeq" id="WP_118203031.1">
    <property type="nucleotide sequence ID" value="NZ_QRHP01000008.1"/>
</dbReference>
<reference evidence="1 2" key="1">
    <citation type="submission" date="2018-08" db="EMBL/GenBank/DDBJ databases">
        <title>A genome reference for cultivated species of the human gut microbiota.</title>
        <authorList>
            <person name="Zou Y."/>
            <person name="Xue W."/>
            <person name="Luo G."/>
        </authorList>
    </citation>
    <scope>NUCLEOTIDE SEQUENCE [LARGE SCALE GENOMIC DNA]</scope>
    <source>
        <strain evidence="1 2">AM23-23AC</strain>
    </source>
</reference>
<organism evidence="1 2">
    <name type="scientific">Roseburia inulinivorans</name>
    <dbReference type="NCBI Taxonomy" id="360807"/>
    <lineage>
        <taxon>Bacteria</taxon>
        <taxon>Bacillati</taxon>
        <taxon>Bacillota</taxon>
        <taxon>Clostridia</taxon>
        <taxon>Lachnospirales</taxon>
        <taxon>Lachnospiraceae</taxon>
        <taxon>Roseburia</taxon>
    </lineage>
</organism>
<gene>
    <name evidence="1" type="ORF">DW654_08490</name>
</gene>
<dbReference type="EMBL" id="QRHP01000008">
    <property type="protein sequence ID" value="RHF84188.1"/>
    <property type="molecule type" value="Genomic_DNA"/>
</dbReference>